<dbReference type="Proteomes" id="UP000230922">
    <property type="component" value="Unassembled WGS sequence"/>
</dbReference>
<accession>A0A2H0VAK8</accession>
<protein>
    <submittedName>
        <fullName evidence="1">Uncharacterized protein</fullName>
    </submittedName>
</protein>
<proteinExistence type="predicted"/>
<name>A0A2H0VAK8_9BACT</name>
<organism evidence="1 2">
    <name type="scientific">Candidatus Doudnabacteria bacterium CG10_big_fil_rev_8_21_14_0_10_42_18</name>
    <dbReference type="NCBI Taxonomy" id="1974552"/>
    <lineage>
        <taxon>Bacteria</taxon>
        <taxon>Candidatus Doudnaibacteriota</taxon>
    </lineage>
</organism>
<sequence length="74" mass="8445">MAKPKKLKKNMSIDDLAVMVAQGFENTATKDDIARLDQGLEEVKLRLDGVAYRFELAELQKRIQLLEKRVGISR</sequence>
<comment type="caution">
    <text evidence="1">The sequence shown here is derived from an EMBL/GenBank/DDBJ whole genome shotgun (WGS) entry which is preliminary data.</text>
</comment>
<dbReference type="AlphaFoldDB" id="A0A2H0VAK8"/>
<evidence type="ECO:0000313" key="1">
    <source>
        <dbReference type="EMBL" id="PIR96123.1"/>
    </source>
</evidence>
<evidence type="ECO:0000313" key="2">
    <source>
        <dbReference type="Proteomes" id="UP000230922"/>
    </source>
</evidence>
<gene>
    <name evidence="1" type="ORF">COT92_02870</name>
</gene>
<reference evidence="2" key="1">
    <citation type="submission" date="2017-09" db="EMBL/GenBank/DDBJ databases">
        <title>Depth-based differentiation of microbial function through sediment-hosted aquifers and enrichment of novel symbionts in the deep terrestrial subsurface.</title>
        <authorList>
            <person name="Probst A.J."/>
            <person name="Ladd B."/>
            <person name="Jarett J.K."/>
            <person name="Geller-Mcgrath D.E."/>
            <person name="Sieber C.M.K."/>
            <person name="Emerson J.B."/>
            <person name="Anantharaman K."/>
            <person name="Thomas B.C."/>
            <person name="Malmstrom R."/>
            <person name="Stieglmeier M."/>
            <person name="Klingl A."/>
            <person name="Woyke T."/>
            <person name="Ryan C.M."/>
            <person name="Banfield J.F."/>
        </authorList>
    </citation>
    <scope>NUCLEOTIDE SEQUENCE [LARGE SCALE GENOMIC DNA]</scope>
</reference>
<dbReference type="EMBL" id="PFAK01000046">
    <property type="protein sequence ID" value="PIR96123.1"/>
    <property type="molecule type" value="Genomic_DNA"/>
</dbReference>